<dbReference type="SMART" id="SM00256">
    <property type="entry name" value="FBOX"/>
    <property type="match status" value="1"/>
</dbReference>
<dbReference type="Proteomes" id="UP001280121">
    <property type="component" value="Unassembled WGS sequence"/>
</dbReference>
<dbReference type="InterPro" id="IPR013187">
    <property type="entry name" value="F-box-assoc_dom_typ3"/>
</dbReference>
<feature type="domain" description="F-box" evidence="1">
    <location>
        <begin position="1"/>
        <end position="43"/>
    </location>
</feature>
<proteinExistence type="predicted"/>
<dbReference type="EMBL" id="JANJYI010000004">
    <property type="protein sequence ID" value="KAK2654319.1"/>
    <property type="molecule type" value="Genomic_DNA"/>
</dbReference>
<dbReference type="NCBIfam" id="TIGR01640">
    <property type="entry name" value="F_box_assoc_1"/>
    <property type="match status" value="1"/>
</dbReference>
<organism evidence="2 3">
    <name type="scientific">Dipteronia dyeriana</name>
    <dbReference type="NCBI Taxonomy" id="168575"/>
    <lineage>
        <taxon>Eukaryota</taxon>
        <taxon>Viridiplantae</taxon>
        <taxon>Streptophyta</taxon>
        <taxon>Embryophyta</taxon>
        <taxon>Tracheophyta</taxon>
        <taxon>Spermatophyta</taxon>
        <taxon>Magnoliopsida</taxon>
        <taxon>eudicotyledons</taxon>
        <taxon>Gunneridae</taxon>
        <taxon>Pentapetalae</taxon>
        <taxon>rosids</taxon>
        <taxon>malvids</taxon>
        <taxon>Sapindales</taxon>
        <taxon>Sapindaceae</taxon>
        <taxon>Hippocastanoideae</taxon>
        <taxon>Acereae</taxon>
        <taxon>Dipteronia</taxon>
    </lineage>
</organism>
<sequence>MSDIPPPIIVDILSRLPVKSLCRFRCVSKPWLVLINHPRFAKMHLARTHNQRILFHKRNSLNSLYTVQLETLSYLRNSIPVEIKLPGNMEFDRDYTFGHVIGSCNGLLCIRDVIALKGFLLYNPSTKECKTIQDVIQNEMIGFGYAESIDDYKILKILWAANGVRVVKVYSLRKDSWISIPRDIDFGFYASKSGLVSVNEAIHFVTYYYERPTVITAFDLVEDKFKTIPLPPDFMLDKFKFSIKIGHLGGCLCLSIRTDSTSKELWVMKEELWVMKEYGVSGSWTKILRTKPDDMRSRLLFPICYLNNNETILLRREMTKLMFWDSEYEEFKNVEISNAQDELIVDNVYVESLVSPNRINGFTNEDNENNEELLGYWLTKKTMECEEKNVVYAFGPFSNCRLDFRERFGTNSVYVT</sequence>
<gene>
    <name evidence="2" type="ORF">Ddye_014175</name>
</gene>
<comment type="caution">
    <text evidence="2">The sequence shown here is derived from an EMBL/GenBank/DDBJ whole genome shotgun (WGS) entry which is preliminary data.</text>
</comment>
<dbReference type="InterPro" id="IPR001810">
    <property type="entry name" value="F-box_dom"/>
</dbReference>
<dbReference type="InterPro" id="IPR050796">
    <property type="entry name" value="SCF_F-box_component"/>
</dbReference>
<evidence type="ECO:0000313" key="3">
    <source>
        <dbReference type="Proteomes" id="UP001280121"/>
    </source>
</evidence>
<evidence type="ECO:0000313" key="2">
    <source>
        <dbReference type="EMBL" id="KAK2654319.1"/>
    </source>
</evidence>
<keyword evidence="3" id="KW-1185">Reference proteome</keyword>
<dbReference type="CDD" id="cd22157">
    <property type="entry name" value="F-box_AtFBW1-like"/>
    <property type="match status" value="1"/>
</dbReference>
<dbReference type="PANTHER" id="PTHR31672">
    <property type="entry name" value="BNACNNG10540D PROTEIN"/>
    <property type="match status" value="1"/>
</dbReference>
<dbReference type="Pfam" id="PF08268">
    <property type="entry name" value="FBA_3"/>
    <property type="match status" value="1"/>
</dbReference>
<dbReference type="SUPFAM" id="SSF81383">
    <property type="entry name" value="F-box domain"/>
    <property type="match status" value="1"/>
</dbReference>
<dbReference type="Gene3D" id="1.20.1280.50">
    <property type="match status" value="1"/>
</dbReference>
<dbReference type="PANTHER" id="PTHR31672:SF13">
    <property type="entry name" value="F-BOX PROTEIN CPR30-LIKE"/>
    <property type="match status" value="1"/>
</dbReference>
<dbReference type="InterPro" id="IPR036047">
    <property type="entry name" value="F-box-like_dom_sf"/>
</dbReference>
<reference evidence="2" key="1">
    <citation type="journal article" date="2023" name="Plant J.">
        <title>Genome sequences and population genomics provide insights into the demographic history, inbreeding, and mutation load of two 'living fossil' tree species of Dipteronia.</title>
        <authorList>
            <person name="Feng Y."/>
            <person name="Comes H.P."/>
            <person name="Chen J."/>
            <person name="Zhu S."/>
            <person name="Lu R."/>
            <person name="Zhang X."/>
            <person name="Li P."/>
            <person name="Qiu J."/>
            <person name="Olsen K.M."/>
            <person name="Qiu Y."/>
        </authorList>
    </citation>
    <scope>NUCLEOTIDE SEQUENCE</scope>
    <source>
        <strain evidence="2">KIB01</strain>
    </source>
</reference>
<name>A0AAD9X7M7_9ROSI</name>
<dbReference type="InterPro" id="IPR017451">
    <property type="entry name" value="F-box-assoc_interact_dom"/>
</dbReference>
<dbReference type="Pfam" id="PF00646">
    <property type="entry name" value="F-box"/>
    <property type="match status" value="1"/>
</dbReference>
<dbReference type="PROSITE" id="PS50181">
    <property type="entry name" value="FBOX"/>
    <property type="match status" value="1"/>
</dbReference>
<protein>
    <recommendedName>
        <fullName evidence="1">F-box domain-containing protein</fullName>
    </recommendedName>
</protein>
<dbReference type="AlphaFoldDB" id="A0AAD9X7M7"/>
<evidence type="ECO:0000259" key="1">
    <source>
        <dbReference type="PROSITE" id="PS50181"/>
    </source>
</evidence>
<accession>A0AAD9X7M7</accession>